<proteinExistence type="inferred from homology"/>
<dbReference type="InterPro" id="IPR036259">
    <property type="entry name" value="MFS_trans_sf"/>
</dbReference>
<dbReference type="InterPro" id="IPR020846">
    <property type="entry name" value="MFS_dom"/>
</dbReference>
<comment type="subcellular location">
    <subcellularLocation>
        <location evidence="1">Membrane</location>
        <topology evidence="1">Multi-pass membrane protein</topology>
    </subcellularLocation>
</comment>
<gene>
    <name evidence="9" type="ORF">A1O5_09615</name>
</gene>
<accession>W9X946</accession>
<feature type="transmembrane region" description="Helical" evidence="6">
    <location>
        <begin position="164"/>
        <end position="181"/>
    </location>
</feature>
<dbReference type="HOGENOM" id="CLU_1461171_0_0_1"/>
<keyword evidence="5 6" id="KW-0472">Membrane</keyword>
<evidence type="ECO:0000256" key="7">
    <source>
        <dbReference type="SAM" id="SignalP"/>
    </source>
</evidence>
<feature type="transmembrane region" description="Helical" evidence="6">
    <location>
        <begin position="92"/>
        <end position="115"/>
    </location>
</feature>
<feature type="transmembrane region" description="Helical" evidence="6">
    <location>
        <begin position="35"/>
        <end position="57"/>
    </location>
</feature>
<evidence type="ECO:0000256" key="5">
    <source>
        <dbReference type="ARBA" id="ARBA00023136"/>
    </source>
</evidence>
<dbReference type="PANTHER" id="PTHR48022">
    <property type="entry name" value="PLASTIDIC GLUCOSE TRANSPORTER 4"/>
    <property type="match status" value="1"/>
</dbReference>
<feature type="domain" description="Major facilitator superfamily (MFS) profile" evidence="8">
    <location>
        <begin position="1"/>
        <end position="185"/>
    </location>
</feature>
<dbReference type="Pfam" id="PF00083">
    <property type="entry name" value="Sugar_tr"/>
    <property type="match status" value="1"/>
</dbReference>
<feature type="signal peptide" evidence="7">
    <location>
        <begin position="1"/>
        <end position="25"/>
    </location>
</feature>
<dbReference type="OrthoDB" id="6612291at2759"/>
<keyword evidence="3 6" id="KW-0812">Transmembrane</keyword>
<evidence type="ECO:0000256" key="2">
    <source>
        <dbReference type="ARBA" id="ARBA00010992"/>
    </source>
</evidence>
<dbReference type="InterPro" id="IPR050360">
    <property type="entry name" value="MFS_Sugar_Transporters"/>
</dbReference>
<organism evidence="9 10">
    <name type="scientific">Cladophialophora psammophila CBS 110553</name>
    <dbReference type="NCBI Taxonomy" id="1182543"/>
    <lineage>
        <taxon>Eukaryota</taxon>
        <taxon>Fungi</taxon>
        <taxon>Dikarya</taxon>
        <taxon>Ascomycota</taxon>
        <taxon>Pezizomycotina</taxon>
        <taxon>Eurotiomycetes</taxon>
        <taxon>Chaetothyriomycetidae</taxon>
        <taxon>Chaetothyriales</taxon>
        <taxon>Herpotrichiellaceae</taxon>
        <taxon>Cladophialophora</taxon>
    </lineage>
</organism>
<dbReference type="InterPro" id="IPR005828">
    <property type="entry name" value="MFS_sugar_transport-like"/>
</dbReference>
<comment type="similarity">
    <text evidence="2">Belongs to the major facilitator superfamily. Sugar transporter (TC 2.A.1.1) family.</text>
</comment>
<feature type="transmembrane region" description="Helical" evidence="6">
    <location>
        <begin position="69"/>
        <end position="86"/>
    </location>
</feature>
<dbReference type="Gene3D" id="1.20.1250.20">
    <property type="entry name" value="MFS general substrate transporter like domains"/>
    <property type="match status" value="1"/>
</dbReference>
<dbReference type="PROSITE" id="PS51257">
    <property type="entry name" value="PROKAR_LIPOPROTEIN"/>
    <property type="match status" value="1"/>
</dbReference>
<keyword evidence="4 6" id="KW-1133">Transmembrane helix</keyword>
<dbReference type="RefSeq" id="XP_007748384.1">
    <property type="nucleotide sequence ID" value="XM_007750194.1"/>
</dbReference>
<evidence type="ECO:0000256" key="4">
    <source>
        <dbReference type="ARBA" id="ARBA00022989"/>
    </source>
</evidence>
<dbReference type="AlphaFoldDB" id="W9X946"/>
<dbReference type="EMBL" id="AMGX01000017">
    <property type="protein sequence ID" value="EXJ66969.1"/>
    <property type="molecule type" value="Genomic_DNA"/>
</dbReference>
<dbReference type="GO" id="GO:0016020">
    <property type="term" value="C:membrane"/>
    <property type="evidence" value="ECO:0007669"/>
    <property type="project" value="UniProtKB-SubCell"/>
</dbReference>
<comment type="caution">
    <text evidence="9">The sequence shown here is derived from an EMBL/GenBank/DDBJ whole genome shotgun (WGS) entry which is preliminary data.</text>
</comment>
<feature type="transmembrane region" description="Helical" evidence="6">
    <location>
        <begin position="127"/>
        <end position="152"/>
    </location>
</feature>
<dbReference type="Proteomes" id="UP000019471">
    <property type="component" value="Unassembled WGS sequence"/>
</dbReference>
<evidence type="ECO:0000256" key="6">
    <source>
        <dbReference type="SAM" id="Phobius"/>
    </source>
</evidence>
<feature type="chain" id="PRO_5004934101" description="Major facilitator superfamily (MFS) profile domain-containing protein" evidence="7">
    <location>
        <begin position="26"/>
        <end position="185"/>
    </location>
</feature>
<dbReference type="PROSITE" id="PS00216">
    <property type="entry name" value="SUGAR_TRANSPORT_1"/>
    <property type="match status" value="1"/>
</dbReference>
<dbReference type="PROSITE" id="PS50850">
    <property type="entry name" value="MFS"/>
    <property type="match status" value="1"/>
</dbReference>
<name>W9X946_9EURO</name>
<dbReference type="eggNOG" id="KOG0254">
    <property type="taxonomic scope" value="Eukaryota"/>
</dbReference>
<keyword evidence="10" id="KW-1185">Reference proteome</keyword>
<dbReference type="GeneID" id="19194311"/>
<evidence type="ECO:0000313" key="10">
    <source>
        <dbReference type="Proteomes" id="UP000019471"/>
    </source>
</evidence>
<evidence type="ECO:0000256" key="3">
    <source>
        <dbReference type="ARBA" id="ARBA00022692"/>
    </source>
</evidence>
<sequence>MGNHSRSLFSTWVALFLSLGSIACAYVTVITATTLAQPSFIAVNGVYVSGALLRGLLSSQSSDILGRRISVFISAALSLLGGALQVEFVHIAMFIAARLVEGLGIGSLFAVTPLFQSEVSPQAPGLIVGLHGIFISLGTILCDWIGFGFYFVNAGGSQWRIPLAIQYVPTLILACGVWFIPESPR</sequence>
<dbReference type="PANTHER" id="PTHR48022:SF11">
    <property type="entry name" value="MONOSACCHARIDE TRANSPORTER (HXT8), PUTATIVE (AFU_ORTHOLOGUE AFUA_2G08120)-RELATED"/>
    <property type="match status" value="1"/>
</dbReference>
<evidence type="ECO:0000313" key="9">
    <source>
        <dbReference type="EMBL" id="EXJ66969.1"/>
    </source>
</evidence>
<reference evidence="9 10" key="1">
    <citation type="submission" date="2013-03" db="EMBL/GenBank/DDBJ databases">
        <title>The Genome Sequence of Cladophialophora psammophila CBS 110553.</title>
        <authorList>
            <consortium name="The Broad Institute Genomics Platform"/>
            <person name="Cuomo C."/>
            <person name="de Hoog S."/>
            <person name="Gorbushina A."/>
            <person name="Walker B."/>
            <person name="Young S.K."/>
            <person name="Zeng Q."/>
            <person name="Gargeya S."/>
            <person name="Fitzgerald M."/>
            <person name="Haas B."/>
            <person name="Abouelleil A."/>
            <person name="Allen A.W."/>
            <person name="Alvarado L."/>
            <person name="Arachchi H.M."/>
            <person name="Berlin A.M."/>
            <person name="Chapman S.B."/>
            <person name="Gainer-Dewar J."/>
            <person name="Goldberg J."/>
            <person name="Griggs A."/>
            <person name="Gujja S."/>
            <person name="Hansen M."/>
            <person name="Howarth C."/>
            <person name="Imamovic A."/>
            <person name="Ireland A."/>
            <person name="Larimer J."/>
            <person name="McCowan C."/>
            <person name="Murphy C."/>
            <person name="Pearson M."/>
            <person name="Poon T.W."/>
            <person name="Priest M."/>
            <person name="Roberts A."/>
            <person name="Saif S."/>
            <person name="Shea T."/>
            <person name="Sisk P."/>
            <person name="Sykes S."/>
            <person name="Wortman J."/>
            <person name="Nusbaum C."/>
            <person name="Birren B."/>
        </authorList>
    </citation>
    <scope>NUCLEOTIDE SEQUENCE [LARGE SCALE GENOMIC DNA]</scope>
    <source>
        <strain evidence="9 10">CBS 110553</strain>
    </source>
</reference>
<evidence type="ECO:0000256" key="1">
    <source>
        <dbReference type="ARBA" id="ARBA00004141"/>
    </source>
</evidence>
<keyword evidence="7" id="KW-0732">Signal</keyword>
<dbReference type="SUPFAM" id="SSF103473">
    <property type="entry name" value="MFS general substrate transporter"/>
    <property type="match status" value="1"/>
</dbReference>
<dbReference type="GO" id="GO:0005351">
    <property type="term" value="F:carbohydrate:proton symporter activity"/>
    <property type="evidence" value="ECO:0007669"/>
    <property type="project" value="TreeGrafter"/>
</dbReference>
<dbReference type="InterPro" id="IPR005829">
    <property type="entry name" value="Sugar_transporter_CS"/>
</dbReference>
<protein>
    <recommendedName>
        <fullName evidence="8">Major facilitator superfamily (MFS) profile domain-containing protein</fullName>
    </recommendedName>
</protein>
<evidence type="ECO:0000259" key="8">
    <source>
        <dbReference type="PROSITE" id="PS50850"/>
    </source>
</evidence>